<gene>
    <name evidence="3" type="ORF">H9890_01760</name>
</gene>
<dbReference type="Gene3D" id="4.10.1060.50">
    <property type="match status" value="1"/>
</dbReference>
<dbReference type="AlphaFoldDB" id="A0A9D1Q9U2"/>
<dbReference type="InterPro" id="IPR038587">
    <property type="entry name" value="Ribosomal_eL40_sf"/>
</dbReference>
<dbReference type="Pfam" id="PF13240">
    <property type="entry name" value="Zn_Ribbon_1"/>
    <property type="match status" value="1"/>
</dbReference>
<dbReference type="EMBL" id="DXHQ01000020">
    <property type="protein sequence ID" value="HIW08111.1"/>
    <property type="molecule type" value="Genomic_DNA"/>
</dbReference>
<reference evidence="3" key="2">
    <citation type="submission" date="2021-04" db="EMBL/GenBank/DDBJ databases">
        <authorList>
            <person name="Gilroy R."/>
        </authorList>
    </citation>
    <scope>NUCLEOTIDE SEQUENCE</scope>
    <source>
        <strain evidence="3">ChiHcolR34-3080</strain>
    </source>
</reference>
<evidence type="ECO:0000256" key="1">
    <source>
        <dbReference type="SAM" id="Coils"/>
    </source>
</evidence>
<dbReference type="InterPro" id="IPR026870">
    <property type="entry name" value="Zinc_ribbon_dom"/>
</dbReference>
<accession>A0A9D1Q9U2</accession>
<evidence type="ECO:0000313" key="4">
    <source>
        <dbReference type="Proteomes" id="UP000823933"/>
    </source>
</evidence>
<organism evidence="3 4">
    <name type="scientific">Candidatus Faecalibacterium intestinigallinarum</name>
    <dbReference type="NCBI Taxonomy" id="2838581"/>
    <lineage>
        <taxon>Bacteria</taxon>
        <taxon>Bacillati</taxon>
        <taxon>Bacillota</taxon>
        <taxon>Clostridia</taxon>
        <taxon>Eubacteriales</taxon>
        <taxon>Oscillospiraceae</taxon>
        <taxon>Faecalibacterium</taxon>
    </lineage>
</organism>
<name>A0A9D1Q9U2_9FIRM</name>
<evidence type="ECO:0000259" key="2">
    <source>
        <dbReference type="Pfam" id="PF13240"/>
    </source>
</evidence>
<reference evidence="3" key="1">
    <citation type="journal article" date="2021" name="PeerJ">
        <title>Extensive microbial diversity within the chicken gut microbiome revealed by metagenomics and culture.</title>
        <authorList>
            <person name="Gilroy R."/>
            <person name="Ravi A."/>
            <person name="Getino M."/>
            <person name="Pursley I."/>
            <person name="Horton D.L."/>
            <person name="Alikhan N.F."/>
            <person name="Baker D."/>
            <person name="Gharbi K."/>
            <person name="Hall N."/>
            <person name="Watson M."/>
            <person name="Adriaenssens E.M."/>
            <person name="Foster-Nyarko E."/>
            <person name="Jarju S."/>
            <person name="Secka A."/>
            <person name="Antonio M."/>
            <person name="Oren A."/>
            <person name="Chaudhuri R.R."/>
            <person name="La Ragione R."/>
            <person name="Hildebrand F."/>
            <person name="Pallen M.J."/>
        </authorList>
    </citation>
    <scope>NUCLEOTIDE SEQUENCE</scope>
    <source>
        <strain evidence="3">ChiHcolR34-3080</strain>
    </source>
</reference>
<proteinExistence type="predicted"/>
<dbReference type="Proteomes" id="UP000823933">
    <property type="component" value="Unassembled WGS sequence"/>
</dbReference>
<feature type="domain" description="Zinc-ribbon" evidence="2">
    <location>
        <begin position="141"/>
        <end position="163"/>
    </location>
</feature>
<sequence length="163" mass="17624">MDAEKWKDTILAKSREYVEIGVSVASDLTEKGKTQAKILSNQAKISKAQRQLGALVYSLAKGREENQPLVDKYIDMIDSIEQENRQLKAKLTPAEATEVEHAAAETEADFADVMADPVQDEEAPADVPADAPDADGPVKKYCPQCGAEVAPDALFCTKCGAQL</sequence>
<keyword evidence="1" id="KW-0175">Coiled coil</keyword>
<comment type="caution">
    <text evidence="3">The sequence shown here is derived from an EMBL/GenBank/DDBJ whole genome shotgun (WGS) entry which is preliminary data.</text>
</comment>
<protein>
    <submittedName>
        <fullName evidence="3">Zinc ribbon domain-containing protein</fullName>
    </submittedName>
</protein>
<feature type="coiled-coil region" evidence="1">
    <location>
        <begin position="70"/>
        <end position="97"/>
    </location>
</feature>
<evidence type="ECO:0000313" key="3">
    <source>
        <dbReference type="EMBL" id="HIW08111.1"/>
    </source>
</evidence>